<protein>
    <submittedName>
        <fullName evidence="2">Uncharacterized protein</fullName>
    </submittedName>
</protein>
<feature type="transmembrane region" description="Helical" evidence="1">
    <location>
        <begin position="81"/>
        <end position="98"/>
    </location>
</feature>
<gene>
    <name evidence="2" type="ORF">C4F50_22340</name>
</gene>
<dbReference type="Proteomes" id="UP000640614">
    <property type="component" value="Unassembled WGS sequence"/>
</dbReference>
<reference evidence="2 3" key="1">
    <citation type="submission" date="2018-07" db="EMBL/GenBank/DDBJ databases">
        <title>Genome assembly of strain KB82.</title>
        <authorList>
            <person name="Kukolya J."/>
            <person name="Horvath B."/>
            <person name="Nagy I."/>
            <person name="Toth A."/>
        </authorList>
    </citation>
    <scope>NUCLEOTIDE SEQUENCE [LARGE SCALE GENOMIC DNA]</scope>
    <source>
        <strain evidence="2 3">Kb82</strain>
    </source>
</reference>
<dbReference type="EMBL" id="PRDM01000006">
    <property type="protein sequence ID" value="MBE8727663.1"/>
    <property type="molecule type" value="Genomic_DNA"/>
</dbReference>
<feature type="transmembrane region" description="Helical" evidence="1">
    <location>
        <begin position="7"/>
        <end position="28"/>
    </location>
</feature>
<feature type="transmembrane region" description="Helical" evidence="1">
    <location>
        <begin position="43"/>
        <end position="69"/>
    </location>
</feature>
<sequence length="134" mass="14948">MNWIYLVRLWILMLISGPIVFMIEMAIATQNPSGSNLFTNIKFYFLALVIGGLFSIPTFLFAISLFVFLENHNLKSNYIKVILTSTFVIGIFLTLKIIGGTIAMNIAVSYSIPAIIIGSFFKLKSSNDPESLTK</sequence>
<organism evidence="2 3">
    <name type="scientific">Flavobacterium hungaricum</name>
    <dbReference type="NCBI Taxonomy" id="2082725"/>
    <lineage>
        <taxon>Bacteria</taxon>
        <taxon>Pseudomonadati</taxon>
        <taxon>Bacteroidota</taxon>
        <taxon>Flavobacteriia</taxon>
        <taxon>Flavobacteriales</taxon>
        <taxon>Flavobacteriaceae</taxon>
        <taxon>Flavobacterium</taxon>
    </lineage>
</organism>
<proteinExistence type="predicted"/>
<keyword evidence="1" id="KW-0472">Membrane</keyword>
<comment type="caution">
    <text evidence="2">The sequence shown here is derived from an EMBL/GenBank/DDBJ whole genome shotgun (WGS) entry which is preliminary data.</text>
</comment>
<keyword evidence="1" id="KW-1133">Transmembrane helix</keyword>
<evidence type="ECO:0000313" key="3">
    <source>
        <dbReference type="Proteomes" id="UP000640614"/>
    </source>
</evidence>
<name>A0ABR9TQM4_9FLAO</name>
<accession>A0ABR9TQM4</accession>
<evidence type="ECO:0000256" key="1">
    <source>
        <dbReference type="SAM" id="Phobius"/>
    </source>
</evidence>
<dbReference type="RefSeq" id="WP_194140821.1">
    <property type="nucleotide sequence ID" value="NZ_PRDM01000006.1"/>
</dbReference>
<keyword evidence="1" id="KW-0812">Transmembrane</keyword>
<evidence type="ECO:0000313" key="2">
    <source>
        <dbReference type="EMBL" id="MBE8727663.1"/>
    </source>
</evidence>
<keyword evidence="3" id="KW-1185">Reference proteome</keyword>